<dbReference type="WBParaSite" id="PSAMB.scaffold4078size15780.g23406.t1">
    <property type="protein sequence ID" value="PSAMB.scaffold4078size15780.g23406.t1"/>
    <property type="gene ID" value="PSAMB.scaffold4078size15780.g23406"/>
</dbReference>
<dbReference type="AlphaFoldDB" id="A0A914WGZ7"/>
<evidence type="ECO:0000256" key="2">
    <source>
        <dbReference type="SAM" id="MobiDB-lite"/>
    </source>
</evidence>
<protein>
    <submittedName>
        <fullName evidence="5 6">SKI-interacting protein SKIP SNW domain-containing protein</fullName>
    </submittedName>
</protein>
<dbReference type="InterPro" id="IPR017862">
    <property type="entry name" value="SKI-int_prot_SKIP"/>
</dbReference>
<dbReference type="PANTHER" id="PTHR12096">
    <property type="entry name" value="NUCLEAR PROTEIN SKIP-RELATED"/>
    <property type="match status" value="1"/>
</dbReference>
<reference evidence="5 6" key="1">
    <citation type="submission" date="2022-11" db="UniProtKB">
        <authorList>
            <consortium name="WormBaseParasite"/>
        </authorList>
    </citation>
    <scope>IDENTIFICATION</scope>
</reference>
<evidence type="ECO:0000256" key="1">
    <source>
        <dbReference type="ARBA" id="ARBA00010197"/>
    </source>
</evidence>
<feature type="domain" description="SKI-interacting protein SKIP SNW" evidence="3">
    <location>
        <begin position="180"/>
        <end position="340"/>
    </location>
</feature>
<accession>A0A914WGZ7</accession>
<evidence type="ECO:0000259" key="3">
    <source>
        <dbReference type="Pfam" id="PF02731"/>
    </source>
</evidence>
<dbReference type="WBParaSite" id="PSAMB.scaffold7720size7216.g30451.t1">
    <property type="protein sequence ID" value="PSAMB.scaffold7720size7216.g30451.t1"/>
    <property type="gene ID" value="PSAMB.scaffold7720size7216.g30451"/>
</dbReference>
<proteinExistence type="inferred from homology"/>
<dbReference type="Pfam" id="PF02731">
    <property type="entry name" value="SKIP_SNW"/>
    <property type="match status" value="1"/>
</dbReference>
<organism evidence="4 5">
    <name type="scientific">Plectus sambesii</name>
    <dbReference type="NCBI Taxonomy" id="2011161"/>
    <lineage>
        <taxon>Eukaryota</taxon>
        <taxon>Metazoa</taxon>
        <taxon>Ecdysozoa</taxon>
        <taxon>Nematoda</taxon>
        <taxon>Chromadorea</taxon>
        <taxon>Plectida</taxon>
        <taxon>Plectina</taxon>
        <taxon>Plectoidea</taxon>
        <taxon>Plectidae</taxon>
        <taxon>Plectus</taxon>
    </lineage>
</organism>
<sequence length="382" mass="43409">MSIKLNELLPAPSNVSDDWTRTRNDPWFKEHKEHFGALVSKEPPPYGKRKGWSPRTPEDFGDGGAFPEIHMAQFPLGMGQDISRKGGTEKTLALQFDTEGKLRYDAIAKIGHHKDKMVYARLSDTKGGAIDEEDESFIRPDDDAVADTTEATRAALEKITNSKMDAALPVRHAEKTGPAQYIRYTPSQQAGNFNSGAEQRIIRMVEAQHDPMEPPKFKINQKIPRPPPSPPAPVLHSPSRKVTVKEQADWKIPPCISNWKNPKGYTIALDKRLAADGRGLQQVHINENFAKLAESLYIADRKAREAVEMRAQVERRVAQKKKEEQEEKMRALAQKARAERAGIRKTKDEDTEAKERDVIRKDRMDDRRRERNIARNKPEKLD</sequence>
<evidence type="ECO:0000313" key="4">
    <source>
        <dbReference type="Proteomes" id="UP000887566"/>
    </source>
</evidence>
<feature type="region of interest" description="Disordered" evidence="2">
    <location>
        <begin position="1"/>
        <end position="21"/>
    </location>
</feature>
<evidence type="ECO:0000313" key="5">
    <source>
        <dbReference type="WBParaSite" id="PSAMB.scaffold4078size15780.g23406.t1"/>
    </source>
</evidence>
<name>A0A914WGZ7_9BILA</name>
<feature type="region of interest" description="Disordered" evidence="2">
    <location>
        <begin position="317"/>
        <end position="382"/>
    </location>
</feature>
<dbReference type="GO" id="GO:0000398">
    <property type="term" value="P:mRNA splicing, via spliceosome"/>
    <property type="evidence" value="ECO:0007669"/>
    <property type="project" value="InterPro"/>
</dbReference>
<dbReference type="Proteomes" id="UP000887566">
    <property type="component" value="Unplaced"/>
</dbReference>
<dbReference type="InterPro" id="IPR004015">
    <property type="entry name" value="SKI-int_prot_SKIP_SNW-dom"/>
</dbReference>
<comment type="similarity">
    <text evidence="1">Belongs to the SNW family.</text>
</comment>
<evidence type="ECO:0000313" key="6">
    <source>
        <dbReference type="WBParaSite" id="PSAMB.scaffold7720size7216.g30451.t1"/>
    </source>
</evidence>
<keyword evidence="4" id="KW-1185">Reference proteome</keyword>
<dbReference type="GO" id="GO:0005681">
    <property type="term" value="C:spliceosomal complex"/>
    <property type="evidence" value="ECO:0007669"/>
    <property type="project" value="InterPro"/>
</dbReference>